<keyword evidence="8 10" id="KW-0456">Lyase</keyword>
<keyword evidence="7 10" id="KW-0067">ATP-binding</keyword>
<protein>
    <recommendedName>
        <fullName evidence="3 10">Phosphoenolpyruvate carboxykinase (ATP)</fullName>
        <shortName evidence="10">PCK</shortName>
        <shortName evidence="10">PEP carboxykinase</shortName>
        <shortName evidence="10">PEPCK</shortName>
        <ecNumber evidence="3 10">4.1.1.49</ecNumber>
    </recommendedName>
</protein>
<dbReference type="PANTHER" id="PTHR30031:SF0">
    <property type="entry name" value="PHOSPHOENOLPYRUVATE CARBOXYKINASE (ATP)"/>
    <property type="match status" value="1"/>
</dbReference>
<feature type="binding site" evidence="10">
    <location>
        <position position="287"/>
    </location>
    <ligand>
        <name>ATP</name>
        <dbReference type="ChEBI" id="CHEBI:30616"/>
    </ligand>
</feature>
<dbReference type="Gene3D" id="3.40.449.10">
    <property type="entry name" value="Phosphoenolpyruvate Carboxykinase, domain 1"/>
    <property type="match status" value="1"/>
</dbReference>
<feature type="binding site" evidence="10">
    <location>
        <position position="196"/>
    </location>
    <ligand>
        <name>substrate</name>
    </ligand>
</feature>
<comment type="cofactor">
    <cofactor evidence="10">
        <name>Mn(2+)</name>
        <dbReference type="ChEBI" id="CHEBI:29035"/>
    </cofactor>
    <text evidence="10">Binds 1 Mn(2+) ion per subunit.</text>
</comment>
<dbReference type="NCBIfam" id="NF006821">
    <property type="entry name" value="PRK09344.1-3"/>
    <property type="match status" value="1"/>
</dbReference>
<keyword evidence="11" id="KW-0670">Pyruvate</keyword>
<comment type="pathway">
    <text evidence="1 10">Carbohydrate biosynthesis; gluconeogenesis.</text>
</comment>
<feature type="binding site" evidence="10">
    <location>
        <position position="324"/>
    </location>
    <ligand>
        <name>substrate</name>
    </ligand>
</feature>
<keyword evidence="6 10" id="KW-0210">Decarboxylase</keyword>
<evidence type="ECO:0000256" key="3">
    <source>
        <dbReference type="ARBA" id="ARBA00012363"/>
    </source>
</evidence>
<comment type="catalytic activity">
    <reaction evidence="9 10">
        <text>oxaloacetate + ATP = phosphoenolpyruvate + ADP + CO2</text>
        <dbReference type="Rhea" id="RHEA:18617"/>
        <dbReference type="ChEBI" id="CHEBI:16452"/>
        <dbReference type="ChEBI" id="CHEBI:16526"/>
        <dbReference type="ChEBI" id="CHEBI:30616"/>
        <dbReference type="ChEBI" id="CHEBI:58702"/>
        <dbReference type="ChEBI" id="CHEBI:456216"/>
        <dbReference type="EC" id="4.1.1.49"/>
    </reaction>
</comment>
<comment type="caution">
    <text evidence="10">Lacks conserved residue(s) required for the propagation of feature annotation.</text>
</comment>
<dbReference type="NCBIfam" id="NF006820">
    <property type="entry name" value="PRK09344.1-2"/>
    <property type="match status" value="1"/>
</dbReference>
<dbReference type="NCBIfam" id="TIGR00224">
    <property type="entry name" value="pckA"/>
    <property type="match status" value="1"/>
</dbReference>
<dbReference type="AlphaFoldDB" id="A0A2T7BNJ7"/>
<dbReference type="GO" id="GO:0046872">
    <property type="term" value="F:metal ion binding"/>
    <property type="evidence" value="ECO:0007669"/>
    <property type="project" value="UniProtKB-KW"/>
</dbReference>
<comment type="caution">
    <text evidence="11">The sequence shown here is derived from an EMBL/GenBank/DDBJ whole genome shotgun (WGS) entry which is preliminary data.</text>
</comment>
<comment type="similarity">
    <text evidence="2 10">Belongs to the phosphoenolpyruvate carboxykinase (ATP) family.</text>
</comment>
<keyword evidence="12" id="KW-1185">Reference proteome</keyword>
<keyword evidence="10" id="KW-0479">Metal-binding</keyword>
<dbReference type="Gene3D" id="2.170.8.10">
    <property type="entry name" value="Phosphoenolpyruvate Carboxykinase, domain 2"/>
    <property type="match status" value="1"/>
</dbReference>
<evidence type="ECO:0000256" key="7">
    <source>
        <dbReference type="ARBA" id="ARBA00022840"/>
    </source>
</evidence>
<feature type="binding site" evidence="10">
    <location>
        <position position="449"/>
    </location>
    <ligand>
        <name>ATP</name>
        <dbReference type="ChEBI" id="CHEBI:30616"/>
    </ligand>
</feature>
<name>A0A2T7BNJ7_9BACT</name>
<evidence type="ECO:0000256" key="1">
    <source>
        <dbReference type="ARBA" id="ARBA00004742"/>
    </source>
</evidence>
<feature type="binding site" evidence="10">
    <location>
        <position position="222"/>
    </location>
    <ligand>
        <name>Mn(2+)</name>
        <dbReference type="ChEBI" id="CHEBI:29035"/>
    </ligand>
</feature>
<accession>A0A2T7BNJ7</accession>
<evidence type="ECO:0000256" key="9">
    <source>
        <dbReference type="ARBA" id="ARBA00047371"/>
    </source>
</evidence>
<dbReference type="SUPFAM" id="SSF53795">
    <property type="entry name" value="PEP carboxykinase-like"/>
    <property type="match status" value="1"/>
</dbReference>
<feature type="binding site" evidence="10">
    <location>
        <position position="324"/>
    </location>
    <ligand>
        <name>ATP</name>
        <dbReference type="ChEBI" id="CHEBI:30616"/>
    </ligand>
</feature>
<keyword evidence="5 10" id="KW-0547">Nucleotide-binding</keyword>
<evidence type="ECO:0000256" key="5">
    <source>
        <dbReference type="ARBA" id="ARBA00022741"/>
    </source>
</evidence>
<dbReference type="GO" id="GO:0016301">
    <property type="term" value="F:kinase activity"/>
    <property type="evidence" value="ECO:0007669"/>
    <property type="project" value="UniProtKB-KW"/>
</dbReference>
<sequence>MQLGSIKNPTMDLQELGIENVTQLYYQLPPEELIAQTLARKQGVLADSGALMINTGAFTGRSPKDKFIVKDARTADTVHWNDFNIPITPAVFDHMERRMARYFSGKEVWMRDCYACAAPEHRINIKVITEHPWANLFAYNMFLRPTEEELEYSYPDWTVIQAPGFLADPATDGTRQSNFAMVSFTRKMILIGGTAYTGEIKKGIFTILNYILPQERNVLSMHCSANQGKDGHTAIFFGLSGTGKTTLSADPERKLIGDDEHGWTSNSVFNFEGGCYAKTIDLSAEKEPQIFQAIRDGALLENVVCHAGTCRVNFEDKSITENTRVSYPLHFIDNTLEPSIGNQPKHIFFLTCDAYGVLPPISKLSVEQAMYQFISGYTARVAGTEAGVKEPKATFSACFGAPFLPLHPARYAEMLGERMRKQKVNVWLVNTGWTGGAYGQGTRMKLAYTRAMITAALAGQLDGIAYKEDPRFGFNMPEACPGVPETLLDPRNTWADQAAYDRQAQALAQLFNENFEKYAALTPPEILAAAPRI</sequence>
<dbReference type="GO" id="GO:0006094">
    <property type="term" value="P:gluconeogenesis"/>
    <property type="evidence" value="ECO:0007669"/>
    <property type="project" value="UniProtKB-UniRule"/>
</dbReference>
<evidence type="ECO:0000313" key="11">
    <source>
        <dbReference type="EMBL" id="PUZ29248.1"/>
    </source>
</evidence>
<dbReference type="EC" id="4.1.1.49" evidence="3 10"/>
<keyword evidence="10" id="KW-0963">Cytoplasm</keyword>
<keyword evidence="11" id="KW-0808">Transferase</keyword>
<dbReference type="GO" id="GO:0005524">
    <property type="term" value="F:ATP binding"/>
    <property type="evidence" value="ECO:0007669"/>
    <property type="project" value="UniProtKB-UniRule"/>
</dbReference>
<evidence type="ECO:0000313" key="12">
    <source>
        <dbReference type="Proteomes" id="UP000244450"/>
    </source>
</evidence>
<dbReference type="Pfam" id="PF01293">
    <property type="entry name" value="PEPCK_ATP"/>
    <property type="match status" value="1"/>
</dbReference>
<dbReference type="GO" id="GO:0004612">
    <property type="term" value="F:phosphoenolpyruvate carboxykinase (ATP) activity"/>
    <property type="evidence" value="ECO:0007669"/>
    <property type="project" value="UniProtKB-UniRule"/>
</dbReference>
<feature type="binding site" evidence="10">
    <location>
        <position position="202"/>
    </location>
    <ligand>
        <name>substrate</name>
    </ligand>
</feature>
<dbReference type="PANTHER" id="PTHR30031">
    <property type="entry name" value="PHOSPHOENOLPYRUVATE CARBOXYKINASE ATP"/>
    <property type="match status" value="1"/>
</dbReference>
<feature type="binding site" evidence="10">
    <location>
        <position position="61"/>
    </location>
    <ligand>
        <name>substrate</name>
    </ligand>
</feature>
<dbReference type="Gene3D" id="3.90.228.20">
    <property type="match status" value="1"/>
</dbReference>
<proteinExistence type="inferred from homology"/>
<comment type="subcellular location">
    <subcellularLocation>
        <location evidence="10">Cytoplasm</location>
    </subcellularLocation>
</comment>
<dbReference type="SUPFAM" id="SSF68923">
    <property type="entry name" value="PEP carboxykinase N-terminal domain"/>
    <property type="match status" value="1"/>
</dbReference>
<evidence type="ECO:0000256" key="6">
    <source>
        <dbReference type="ARBA" id="ARBA00022793"/>
    </source>
</evidence>
<dbReference type="GO" id="GO:0005829">
    <property type="term" value="C:cytosol"/>
    <property type="evidence" value="ECO:0007669"/>
    <property type="project" value="TreeGrafter"/>
</dbReference>
<feature type="binding site" evidence="10">
    <location>
        <position position="202"/>
    </location>
    <ligand>
        <name>ATP</name>
        <dbReference type="ChEBI" id="CHEBI:30616"/>
    </ligand>
</feature>
<keyword evidence="11" id="KW-0418">Kinase</keyword>
<dbReference type="OrthoDB" id="9806325at2"/>
<comment type="function">
    <text evidence="10">Involved in the gluconeogenesis. Catalyzes the conversion of oxaloacetate (OAA) to phosphoenolpyruvate (PEP) through direct phosphoryl transfer between the nucleoside triphosphate and OAA.</text>
</comment>
<dbReference type="Proteomes" id="UP000244450">
    <property type="component" value="Unassembled WGS sequence"/>
</dbReference>
<dbReference type="InterPro" id="IPR013035">
    <property type="entry name" value="PEP_carboxykinase_C"/>
</dbReference>
<dbReference type="UniPathway" id="UPA00138"/>
<dbReference type="CDD" id="cd00484">
    <property type="entry name" value="PEPCK_ATP"/>
    <property type="match status" value="1"/>
</dbReference>
<reference evidence="11 12" key="1">
    <citation type="submission" date="2018-04" db="EMBL/GenBank/DDBJ databases">
        <title>Chitinophaga fuyangensis sp. nov., isolated from soil in a chemical factory.</title>
        <authorList>
            <person name="Chen K."/>
        </authorList>
    </citation>
    <scope>NUCLEOTIDE SEQUENCE [LARGE SCALE GENOMIC DNA]</scope>
    <source>
        <strain evidence="11 12">LY-1</strain>
    </source>
</reference>
<evidence type="ECO:0000256" key="2">
    <source>
        <dbReference type="ARBA" id="ARBA00006052"/>
    </source>
</evidence>
<feature type="binding site" evidence="10">
    <location>
        <position position="259"/>
    </location>
    <ligand>
        <name>Mn(2+)</name>
        <dbReference type="ChEBI" id="CHEBI:29035"/>
    </ligand>
</feature>
<feature type="binding site" evidence="10">
    <location>
        <position position="202"/>
    </location>
    <ligand>
        <name>Mn(2+)</name>
        <dbReference type="ChEBI" id="CHEBI:29035"/>
    </ligand>
</feature>
<dbReference type="PIRSF" id="PIRSF006294">
    <property type="entry name" value="PEP_crbxkin"/>
    <property type="match status" value="1"/>
</dbReference>
<evidence type="ECO:0000256" key="4">
    <source>
        <dbReference type="ARBA" id="ARBA00022432"/>
    </source>
</evidence>
<dbReference type="HAMAP" id="MF_00453">
    <property type="entry name" value="PEPCK_ATP"/>
    <property type="match status" value="1"/>
</dbReference>
<keyword evidence="10" id="KW-0464">Manganese</keyword>
<dbReference type="InterPro" id="IPR008210">
    <property type="entry name" value="PEP_carboxykinase_N"/>
</dbReference>
<gene>
    <name evidence="10 11" type="primary">pckA</name>
    <name evidence="11" type="ORF">DCC81_07230</name>
</gene>
<feature type="binding site" evidence="10">
    <location>
        <position position="222"/>
    </location>
    <ligand>
        <name>ATP</name>
        <dbReference type="ChEBI" id="CHEBI:30616"/>
    </ligand>
</feature>
<feature type="binding site" evidence="10">
    <location>
        <begin position="238"/>
        <end position="246"/>
    </location>
    <ligand>
        <name>ATP</name>
        <dbReference type="ChEBI" id="CHEBI:30616"/>
    </ligand>
</feature>
<keyword evidence="4 10" id="KW-0312">Gluconeogenesis</keyword>
<evidence type="ECO:0000256" key="10">
    <source>
        <dbReference type="HAMAP-Rule" id="MF_00453"/>
    </source>
</evidence>
<evidence type="ECO:0000256" key="8">
    <source>
        <dbReference type="ARBA" id="ARBA00023239"/>
    </source>
</evidence>
<organism evidence="11 12">
    <name type="scientific">Chitinophaga parva</name>
    <dbReference type="NCBI Taxonomy" id="2169414"/>
    <lineage>
        <taxon>Bacteria</taxon>
        <taxon>Pseudomonadati</taxon>
        <taxon>Bacteroidota</taxon>
        <taxon>Chitinophagia</taxon>
        <taxon>Chitinophagales</taxon>
        <taxon>Chitinophagaceae</taxon>
        <taxon>Chitinophaga</taxon>
    </lineage>
</organism>
<dbReference type="InterPro" id="IPR001272">
    <property type="entry name" value="PEP_carboxykinase_ATP"/>
</dbReference>
<dbReference type="EMBL" id="QCYK01000001">
    <property type="protein sequence ID" value="PUZ29248.1"/>
    <property type="molecule type" value="Genomic_DNA"/>
</dbReference>